<dbReference type="OrthoDB" id="45930at2759"/>
<evidence type="ECO:0008006" key="4">
    <source>
        <dbReference type="Google" id="ProtNLM"/>
    </source>
</evidence>
<gene>
    <name evidence="2" type="ORF">B0A49_02941</name>
</gene>
<dbReference type="GO" id="GO:0045046">
    <property type="term" value="P:protein import into peroxisome membrane"/>
    <property type="evidence" value="ECO:0007669"/>
    <property type="project" value="TreeGrafter"/>
</dbReference>
<dbReference type="AlphaFoldDB" id="A0A4U0XIA4"/>
<keyword evidence="3" id="KW-1185">Reference proteome</keyword>
<sequence>MIATTRRWFRRNRANLAIGAGLLGAGYLAGQYVLNKVSEARQRMSDDRIAKENLRRRFEQNQEDCTFTVLALLPTIRDEISEQLPVEQITSELQQKKAERLAKSIAGTSDIGSADFPSGPPSVGDEDGRSMSSFKSESYVHASQMGESSVGVGDGLAHVPHRSKKSKVQLWNDMKIASITRAFTLLYSLALLTLLTRIQLNLLGRRNYLSSVVSLASPPKPGSRISLENNDDDNYEHAYGNDFETNRKYLTFSWWLLHRGCKEVMNKVMLAVKEVFGPLNPREDITLERLSELTLEVRKKVEGATEEERRESKWLSFLLPPRDQEEFVLQESGMSTSPASPAPADLVIPSSTAESPSLRRLLDETADLIDSPPFMHVFTLLLDAGFSRLIDDKISQQAYKIPPVSASDARVQEIVGSDVRVKLANSLAVFCRQAHAIGAGNGGLGTEMGVGGGNEYLATMESVRDLEAFAAVVYSSNFEFEAAEAGSMEPNGSAEASADPKIETSRGDQQQQQQQQQEQKQEQELVTETVTETKLETLAQPEDALSLDQVPNSGEDVAGEASLVSGAESSLETAWGRALAKEDGIKLEPDEAST</sequence>
<dbReference type="GO" id="GO:0005778">
    <property type="term" value="C:peroxisomal membrane"/>
    <property type="evidence" value="ECO:0007669"/>
    <property type="project" value="InterPro"/>
</dbReference>
<name>A0A4U0XIA4_9PEZI</name>
<proteinExistence type="predicted"/>
<dbReference type="STRING" id="331657.A0A4U0XIA4"/>
<reference evidence="2 3" key="1">
    <citation type="submission" date="2017-03" db="EMBL/GenBank/DDBJ databases">
        <title>Genomes of endolithic fungi from Antarctica.</title>
        <authorList>
            <person name="Coleine C."/>
            <person name="Masonjones S."/>
            <person name="Stajich J.E."/>
        </authorList>
    </citation>
    <scope>NUCLEOTIDE SEQUENCE [LARGE SCALE GENOMIC DNA]</scope>
    <source>
        <strain evidence="2 3">CCFEE 5187</strain>
    </source>
</reference>
<feature type="compositionally biased region" description="Low complexity" evidence="1">
    <location>
        <begin position="509"/>
        <end position="532"/>
    </location>
</feature>
<evidence type="ECO:0000313" key="3">
    <source>
        <dbReference type="Proteomes" id="UP000308768"/>
    </source>
</evidence>
<protein>
    <recommendedName>
        <fullName evidence="4">Peroxin-3</fullName>
    </recommendedName>
</protein>
<organism evidence="2 3">
    <name type="scientific">Cryomyces minteri</name>
    <dbReference type="NCBI Taxonomy" id="331657"/>
    <lineage>
        <taxon>Eukaryota</taxon>
        <taxon>Fungi</taxon>
        <taxon>Dikarya</taxon>
        <taxon>Ascomycota</taxon>
        <taxon>Pezizomycotina</taxon>
        <taxon>Dothideomycetes</taxon>
        <taxon>Dothideomycetes incertae sedis</taxon>
        <taxon>Cryomyces</taxon>
    </lineage>
</organism>
<dbReference type="EMBL" id="NAJN01000216">
    <property type="protein sequence ID" value="TKA76854.1"/>
    <property type="molecule type" value="Genomic_DNA"/>
</dbReference>
<dbReference type="PANTHER" id="PTHR28080:SF1">
    <property type="entry name" value="PEROXISOMAL BIOGENESIS FACTOR 3"/>
    <property type="match status" value="1"/>
</dbReference>
<evidence type="ECO:0000256" key="1">
    <source>
        <dbReference type="SAM" id="MobiDB-lite"/>
    </source>
</evidence>
<feature type="region of interest" description="Disordered" evidence="1">
    <location>
        <begin position="485"/>
        <end position="558"/>
    </location>
</feature>
<feature type="region of interest" description="Disordered" evidence="1">
    <location>
        <begin position="109"/>
        <end position="132"/>
    </location>
</feature>
<dbReference type="Pfam" id="PF04882">
    <property type="entry name" value="Peroxin-3"/>
    <property type="match status" value="1"/>
</dbReference>
<accession>A0A4U0XIA4</accession>
<dbReference type="PANTHER" id="PTHR28080">
    <property type="entry name" value="PEROXISOMAL BIOGENESIS FACTOR 3"/>
    <property type="match status" value="1"/>
</dbReference>
<dbReference type="InterPro" id="IPR006966">
    <property type="entry name" value="Peroxin-3"/>
</dbReference>
<comment type="caution">
    <text evidence="2">The sequence shown here is derived from an EMBL/GenBank/DDBJ whole genome shotgun (WGS) entry which is preliminary data.</text>
</comment>
<dbReference type="GO" id="GO:0030674">
    <property type="term" value="F:protein-macromolecule adaptor activity"/>
    <property type="evidence" value="ECO:0007669"/>
    <property type="project" value="TreeGrafter"/>
</dbReference>
<evidence type="ECO:0000313" key="2">
    <source>
        <dbReference type="EMBL" id="TKA76854.1"/>
    </source>
</evidence>
<dbReference type="Proteomes" id="UP000308768">
    <property type="component" value="Unassembled WGS sequence"/>
</dbReference>